<protein>
    <recommendedName>
        <fullName evidence="3 6">Flagellar basal body rod protein FlgB</fullName>
    </recommendedName>
</protein>
<dbReference type="EMBL" id="JAGGLD010000003">
    <property type="protein sequence ID" value="MBP2001125.1"/>
    <property type="molecule type" value="Genomic_DNA"/>
</dbReference>
<sequence length="136" mass="14955">MQLLNGVGFDKLEGAINAANTRQSVIANNIANVDTPYFKRSEVSFESLLQGEMNGDLPALEGNRTNPKHFAIGSSSTVPNMVVNTDNSTTMNNNMNNVDMDSEMSSLADNQLKYNAYIEQMNSRIKMMRTGIEGRA</sequence>
<keyword evidence="9" id="KW-1185">Reference proteome</keyword>
<dbReference type="NCBIfam" id="TIGR01396">
    <property type="entry name" value="FlgB"/>
    <property type="match status" value="1"/>
</dbReference>
<evidence type="ECO:0000313" key="9">
    <source>
        <dbReference type="Proteomes" id="UP001519288"/>
    </source>
</evidence>
<comment type="similarity">
    <text evidence="2 6">Belongs to the flagella basal body rod proteins family.</text>
</comment>
<evidence type="ECO:0000259" key="7">
    <source>
        <dbReference type="Pfam" id="PF00460"/>
    </source>
</evidence>
<comment type="caution">
    <text evidence="8">The sequence shown here is derived from an EMBL/GenBank/DDBJ whole genome shotgun (WGS) entry which is preliminary data.</text>
</comment>
<evidence type="ECO:0000256" key="3">
    <source>
        <dbReference type="ARBA" id="ARBA00014376"/>
    </source>
</evidence>
<proteinExistence type="inferred from homology"/>
<evidence type="ECO:0000256" key="2">
    <source>
        <dbReference type="ARBA" id="ARBA00009677"/>
    </source>
</evidence>
<evidence type="ECO:0000256" key="5">
    <source>
        <dbReference type="ARBA" id="ARBA00024934"/>
    </source>
</evidence>
<dbReference type="PIRSF" id="PIRSF002889">
    <property type="entry name" value="Rod_FlgB"/>
    <property type="match status" value="1"/>
</dbReference>
<comment type="function">
    <text evidence="5 6">Structural component of flagellum, the bacterial motility apparatus. Part of the rod structure of flagellar basal body.</text>
</comment>
<keyword evidence="8" id="KW-0966">Cell projection</keyword>
<keyword evidence="8" id="KW-0969">Cilium</keyword>
<evidence type="ECO:0000313" key="8">
    <source>
        <dbReference type="EMBL" id="MBP2001125.1"/>
    </source>
</evidence>
<evidence type="ECO:0000256" key="6">
    <source>
        <dbReference type="PIRNR" id="PIRNR002889"/>
    </source>
</evidence>
<dbReference type="InterPro" id="IPR019776">
    <property type="entry name" value="Flagellar_basal_body_rod_CS"/>
</dbReference>
<dbReference type="PANTHER" id="PTHR30435">
    <property type="entry name" value="FLAGELLAR PROTEIN"/>
    <property type="match status" value="1"/>
</dbReference>
<reference evidence="8 9" key="1">
    <citation type="submission" date="2021-03" db="EMBL/GenBank/DDBJ databases">
        <title>Genomic Encyclopedia of Type Strains, Phase IV (KMG-IV): sequencing the most valuable type-strain genomes for metagenomic binning, comparative biology and taxonomic classification.</title>
        <authorList>
            <person name="Goeker M."/>
        </authorList>
    </citation>
    <scope>NUCLEOTIDE SEQUENCE [LARGE SCALE GENOMIC DNA]</scope>
    <source>
        <strain evidence="8 9">DSM 26806</strain>
    </source>
</reference>
<dbReference type="PROSITE" id="PS00588">
    <property type="entry name" value="FLAGELLA_BB_ROD"/>
    <property type="match status" value="1"/>
</dbReference>
<dbReference type="InterPro" id="IPR006300">
    <property type="entry name" value="FlgB"/>
</dbReference>
<evidence type="ECO:0000256" key="4">
    <source>
        <dbReference type="ARBA" id="ARBA00023143"/>
    </source>
</evidence>
<keyword evidence="4 6" id="KW-0975">Bacterial flagellum</keyword>
<comment type="subcellular location">
    <subcellularLocation>
        <location evidence="1 6">Bacterial flagellum basal body</location>
    </subcellularLocation>
</comment>
<keyword evidence="8" id="KW-0282">Flagellum</keyword>
<dbReference type="RefSeq" id="WP_209861947.1">
    <property type="nucleotide sequence ID" value="NZ_JAGGLD010000003.1"/>
</dbReference>
<dbReference type="Proteomes" id="UP001519288">
    <property type="component" value="Unassembled WGS sequence"/>
</dbReference>
<name>A0ABS4JHC7_9BACL</name>
<dbReference type="PANTHER" id="PTHR30435:SF12">
    <property type="entry name" value="FLAGELLAR BASAL BODY ROD PROTEIN FLGB"/>
    <property type="match status" value="1"/>
</dbReference>
<evidence type="ECO:0000256" key="1">
    <source>
        <dbReference type="ARBA" id="ARBA00004117"/>
    </source>
</evidence>
<comment type="subunit">
    <text evidence="6">The basal body constitutes a major portion of the flagellar organelle and consists of a number of rings mounted on a central rod.</text>
</comment>
<accession>A0ABS4JHC7</accession>
<organism evidence="8 9">
    <name type="scientific">Paenibacillus shirakamiensis</name>
    <dbReference type="NCBI Taxonomy" id="1265935"/>
    <lineage>
        <taxon>Bacteria</taxon>
        <taxon>Bacillati</taxon>
        <taxon>Bacillota</taxon>
        <taxon>Bacilli</taxon>
        <taxon>Bacillales</taxon>
        <taxon>Paenibacillaceae</taxon>
        <taxon>Paenibacillus</taxon>
    </lineage>
</organism>
<dbReference type="Pfam" id="PF00460">
    <property type="entry name" value="Flg_bb_rod"/>
    <property type="match status" value="1"/>
</dbReference>
<feature type="domain" description="Flagellar basal body rod protein N-terminal" evidence="7">
    <location>
        <begin position="13"/>
        <end position="39"/>
    </location>
</feature>
<gene>
    <name evidence="8" type="ORF">J2Z69_002168</name>
</gene>
<dbReference type="InterPro" id="IPR001444">
    <property type="entry name" value="Flag_bb_rod_N"/>
</dbReference>